<sequence length="202" mass="23611">MEYNRGEILYILSKNQELISVARKTIQSINRNITISLNSLEREKNIQKSVIILDERHWETIPEKEIINTKLIVITREDSKSHTEELFKKGVNDILYAPINYNLLSCLLKKYFGEIKIEDKSNYTYRGITIKDNNSIIYNGCKIFLTKQEMKVFKSILLCEEAFKTSSKALQVTVYRINKKTVATLGIRLIQNKYNEGYFITI</sequence>
<evidence type="ECO:0000313" key="1">
    <source>
        <dbReference type="EMBL" id="HHX99063.1"/>
    </source>
</evidence>
<evidence type="ECO:0000313" key="2">
    <source>
        <dbReference type="Proteomes" id="UP000576550"/>
    </source>
</evidence>
<comment type="caution">
    <text evidence="1">The sequence shown here is derived from an EMBL/GenBank/DDBJ whole genome shotgun (WGS) entry which is preliminary data.</text>
</comment>
<reference evidence="1 2" key="1">
    <citation type="journal article" date="2020" name="Biotechnol. Biofuels">
        <title>New insights from the biogas microbiome by comprehensive genome-resolved metagenomics of nearly 1600 species originating from multiple anaerobic digesters.</title>
        <authorList>
            <person name="Campanaro S."/>
            <person name="Treu L."/>
            <person name="Rodriguez-R L.M."/>
            <person name="Kovalovszki A."/>
            <person name="Ziels R.M."/>
            <person name="Maus I."/>
            <person name="Zhu X."/>
            <person name="Kougias P.G."/>
            <person name="Basile A."/>
            <person name="Luo G."/>
            <person name="Schluter A."/>
            <person name="Konstantinidis K.T."/>
            <person name="Angelidaki I."/>
        </authorList>
    </citation>
    <scope>NUCLEOTIDE SEQUENCE [LARGE SCALE GENOMIC DNA]</scope>
    <source>
        <strain evidence="1">AS05jafATM_89</strain>
    </source>
</reference>
<gene>
    <name evidence="1" type="ORF">GX533_00020</name>
</gene>
<dbReference type="Proteomes" id="UP000576550">
    <property type="component" value="Unassembled WGS sequence"/>
</dbReference>
<organism evidence="1 2">
    <name type="scientific">Candidatus Dojkabacteria bacterium</name>
    <dbReference type="NCBI Taxonomy" id="2099670"/>
    <lineage>
        <taxon>Bacteria</taxon>
        <taxon>Candidatus Dojkabacteria</taxon>
    </lineage>
</organism>
<dbReference type="InterPro" id="IPR011006">
    <property type="entry name" value="CheY-like_superfamily"/>
</dbReference>
<protein>
    <submittedName>
        <fullName evidence="1">Response regulator transcription factor</fullName>
    </submittedName>
</protein>
<dbReference type="AlphaFoldDB" id="A0A832R8L1"/>
<dbReference type="SUPFAM" id="SSF52172">
    <property type="entry name" value="CheY-like"/>
    <property type="match status" value="1"/>
</dbReference>
<proteinExistence type="predicted"/>
<dbReference type="EMBL" id="DUTP01000001">
    <property type="protein sequence ID" value="HHX99063.1"/>
    <property type="molecule type" value="Genomic_DNA"/>
</dbReference>
<name>A0A832R8L1_9BACT</name>
<accession>A0A832R8L1</accession>